<proteinExistence type="predicted"/>
<dbReference type="Gene3D" id="1.10.238.10">
    <property type="entry name" value="EF-hand"/>
    <property type="match status" value="1"/>
</dbReference>
<dbReference type="GO" id="GO:0005509">
    <property type="term" value="F:calcium ion binding"/>
    <property type="evidence" value="ECO:0007669"/>
    <property type="project" value="InterPro"/>
</dbReference>
<dbReference type="PROSITE" id="PS00018">
    <property type="entry name" value="EF_HAND_1"/>
    <property type="match status" value="1"/>
</dbReference>
<dbReference type="EMBL" id="GG745331">
    <property type="protein sequence ID" value="KNE57194.1"/>
    <property type="molecule type" value="Genomic_DNA"/>
</dbReference>
<dbReference type="Proteomes" id="UP000054350">
    <property type="component" value="Unassembled WGS sequence"/>
</dbReference>
<dbReference type="OrthoDB" id="5550574at2759"/>
<dbReference type="PROSITE" id="PS50222">
    <property type="entry name" value="EF_HAND_2"/>
    <property type="match status" value="1"/>
</dbReference>
<evidence type="ECO:0000313" key="3">
    <source>
        <dbReference type="Proteomes" id="UP000054350"/>
    </source>
</evidence>
<dbReference type="Pfam" id="PF13202">
    <property type="entry name" value="EF-hand_5"/>
    <property type="match status" value="1"/>
</dbReference>
<keyword evidence="3" id="KW-1185">Reference proteome</keyword>
<evidence type="ECO:0000259" key="1">
    <source>
        <dbReference type="PROSITE" id="PS50222"/>
    </source>
</evidence>
<dbReference type="SMART" id="SM00054">
    <property type="entry name" value="EFh"/>
    <property type="match status" value="1"/>
</dbReference>
<dbReference type="InterPro" id="IPR018247">
    <property type="entry name" value="EF_Hand_1_Ca_BS"/>
</dbReference>
<feature type="domain" description="EF-hand" evidence="1">
    <location>
        <begin position="32"/>
        <end position="67"/>
    </location>
</feature>
<gene>
    <name evidence="2" type="ORF">AMAG_02937</name>
</gene>
<reference evidence="2 3" key="1">
    <citation type="submission" date="2009-11" db="EMBL/GenBank/DDBJ databases">
        <title>Annotation of Allomyces macrogynus ATCC 38327.</title>
        <authorList>
            <consortium name="The Broad Institute Genome Sequencing Platform"/>
            <person name="Russ C."/>
            <person name="Cuomo C."/>
            <person name="Burger G."/>
            <person name="Gray M.W."/>
            <person name="Holland P.W.H."/>
            <person name="King N."/>
            <person name="Lang F.B.F."/>
            <person name="Roger A.J."/>
            <person name="Ruiz-Trillo I."/>
            <person name="Young S.K."/>
            <person name="Zeng Q."/>
            <person name="Gargeya S."/>
            <person name="Fitzgerald M."/>
            <person name="Haas B."/>
            <person name="Abouelleil A."/>
            <person name="Alvarado L."/>
            <person name="Arachchi H.M."/>
            <person name="Berlin A."/>
            <person name="Chapman S.B."/>
            <person name="Gearin G."/>
            <person name="Goldberg J."/>
            <person name="Griggs A."/>
            <person name="Gujja S."/>
            <person name="Hansen M."/>
            <person name="Heiman D."/>
            <person name="Howarth C."/>
            <person name="Larimer J."/>
            <person name="Lui A."/>
            <person name="MacDonald P.J.P."/>
            <person name="McCowen C."/>
            <person name="Montmayeur A."/>
            <person name="Murphy C."/>
            <person name="Neiman D."/>
            <person name="Pearson M."/>
            <person name="Priest M."/>
            <person name="Roberts A."/>
            <person name="Saif S."/>
            <person name="Shea T."/>
            <person name="Sisk P."/>
            <person name="Stolte C."/>
            <person name="Sykes S."/>
            <person name="Wortman J."/>
            <person name="Nusbaum C."/>
            <person name="Birren B."/>
        </authorList>
    </citation>
    <scope>NUCLEOTIDE SEQUENCE [LARGE SCALE GENOMIC DNA]</scope>
    <source>
        <strain evidence="2 3">ATCC 38327</strain>
    </source>
</reference>
<dbReference type="VEuPathDB" id="FungiDB:AMAG_02937"/>
<organism evidence="2 3">
    <name type="scientific">Allomyces macrogynus (strain ATCC 38327)</name>
    <name type="common">Allomyces javanicus var. macrogynus</name>
    <dbReference type="NCBI Taxonomy" id="578462"/>
    <lineage>
        <taxon>Eukaryota</taxon>
        <taxon>Fungi</taxon>
        <taxon>Fungi incertae sedis</taxon>
        <taxon>Blastocladiomycota</taxon>
        <taxon>Blastocladiomycetes</taxon>
        <taxon>Blastocladiales</taxon>
        <taxon>Blastocladiaceae</taxon>
        <taxon>Allomyces</taxon>
    </lineage>
</organism>
<dbReference type="AlphaFoldDB" id="A0A0L0S498"/>
<sequence length="183" mass="19896">MTAAKIDLAALAPNRAATATSFLDVHYAVNAMYLPALRAMFDAADADKDGHLSPTELRALCADVPGEAALYDNPTTMTTLYALLGIEPRASDLALPWDAHVRATALQAVLHPDAAWHELQRALYRAERDGSVVVEVLTPLRDLKRGDFPDERDGLPAELVQVRDALDAFLREVAATMDFPVAF</sequence>
<dbReference type="InterPro" id="IPR002048">
    <property type="entry name" value="EF_hand_dom"/>
</dbReference>
<name>A0A0L0S498_ALLM3</name>
<evidence type="ECO:0000313" key="2">
    <source>
        <dbReference type="EMBL" id="KNE57194.1"/>
    </source>
</evidence>
<accession>A0A0L0S498</accession>
<reference evidence="3" key="2">
    <citation type="submission" date="2009-11" db="EMBL/GenBank/DDBJ databases">
        <title>The Genome Sequence of Allomyces macrogynus strain ATCC 38327.</title>
        <authorList>
            <consortium name="The Broad Institute Genome Sequencing Platform"/>
            <person name="Russ C."/>
            <person name="Cuomo C."/>
            <person name="Shea T."/>
            <person name="Young S.K."/>
            <person name="Zeng Q."/>
            <person name="Koehrsen M."/>
            <person name="Haas B."/>
            <person name="Borodovsky M."/>
            <person name="Guigo R."/>
            <person name="Alvarado L."/>
            <person name="Berlin A."/>
            <person name="Borenstein D."/>
            <person name="Chen Z."/>
            <person name="Engels R."/>
            <person name="Freedman E."/>
            <person name="Gellesch M."/>
            <person name="Goldberg J."/>
            <person name="Griggs A."/>
            <person name="Gujja S."/>
            <person name="Heiman D."/>
            <person name="Hepburn T."/>
            <person name="Howarth C."/>
            <person name="Jen D."/>
            <person name="Larson L."/>
            <person name="Lewis B."/>
            <person name="Mehta T."/>
            <person name="Park D."/>
            <person name="Pearson M."/>
            <person name="Roberts A."/>
            <person name="Saif S."/>
            <person name="Shenoy N."/>
            <person name="Sisk P."/>
            <person name="Stolte C."/>
            <person name="Sykes S."/>
            <person name="Walk T."/>
            <person name="White J."/>
            <person name="Yandava C."/>
            <person name="Burger G."/>
            <person name="Gray M.W."/>
            <person name="Holland P.W.H."/>
            <person name="King N."/>
            <person name="Lang F.B.F."/>
            <person name="Roger A.J."/>
            <person name="Ruiz-Trillo I."/>
            <person name="Lander E."/>
            <person name="Nusbaum C."/>
        </authorList>
    </citation>
    <scope>NUCLEOTIDE SEQUENCE [LARGE SCALE GENOMIC DNA]</scope>
    <source>
        <strain evidence="3">ATCC 38327</strain>
    </source>
</reference>
<protein>
    <recommendedName>
        <fullName evidence="1">EF-hand domain-containing protein</fullName>
    </recommendedName>
</protein>